<feature type="transmembrane region" description="Helical" evidence="6">
    <location>
        <begin position="208"/>
        <end position="229"/>
    </location>
</feature>
<evidence type="ECO:0000256" key="5">
    <source>
        <dbReference type="RuleBase" id="RU000320"/>
    </source>
</evidence>
<evidence type="ECO:0000256" key="4">
    <source>
        <dbReference type="ARBA" id="ARBA00023136"/>
    </source>
</evidence>
<dbReference type="GO" id="GO:0016020">
    <property type="term" value="C:membrane"/>
    <property type="evidence" value="ECO:0007669"/>
    <property type="project" value="UniProtKB-SubCell"/>
</dbReference>
<accession>A0A7C3QVP3</accession>
<feature type="transmembrane region" description="Helical" evidence="6">
    <location>
        <begin position="364"/>
        <end position="387"/>
    </location>
</feature>
<keyword evidence="2 5" id="KW-0812">Transmembrane</keyword>
<keyword evidence="3 6" id="KW-1133">Transmembrane helix</keyword>
<dbReference type="GO" id="GO:0042773">
    <property type="term" value="P:ATP synthesis coupled electron transport"/>
    <property type="evidence" value="ECO:0007669"/>
    <property type="project" value="InterPro"/>
</dbReference>
<dbReference type="PANTHER" id="PTHR42829:SF1">
    <property type="entry name" value="INORGANIC CARBON TRANSPORTER SUBUNIT DABB-RELATED"/>
    <property type="match status" value="1"/>
</dbReference>
<protein>
    <recommendedName>
        <fullName evidence="7">NADH:quinone oxidoreductase/Mrp antiporter transmembrane domain-containing protein</fullName>
    </recommendedName>
</protein>
<dbReference type="GO" id="GO:0008137">
    <property type="term" value="F:NADH dehydrogenase (ubiquinone) activity"/>
    <property type="evidence" value="ECO:0007669"/>
    <property type="project" value="InterPro"/>
</dbReference>
<feature type="transmembrane region" description="Helical" evidence="6">
    <location>
        <begin position="321"/>
        <end position="339"/>
    </location>
</feature>
<feature type="transmembrane region" description="Helical" evidence="6">
    <location>
        <begin position="291"/>
        <end position="309"/>
    </location>
</feature>
<dbReference type="PANTHER" id="PTHR42829">
    <property type="entry name" value="NADH-UBIQUINONE OXIDOREDUCTASE CHAIN 5"/>
    <property type="match status" value="1"/>
</dbReference>
<evidence type="ECO:0000256" key="1">
    <source>
        <dbReference type="ARBA" id="ARBA00004127"/>
    </source>
</evidence>
<feature type="transmembrane region" description="Helical" evidence="6">
    <location>
        <begin position="265"/>
        <end position="285"/>
    </location>
</feature>
<dbReference type="GO" id="GO:0012505">
    <property type="term" value="C:endomembrane system"/>
    <property type="evidence" value="ECO:0007669"/>
    <property type="project" value="UniProtKB-SubCell"/>
</dbReference>
<feature type="transmembrane region" description="Helical" evidence="6">
    <location>
        <begin position="20"/>
        <end position="44"/>
    </location>
</feature>
<comment type="caution">
    <text evidence="8">The sequence shown here is derived from an EMBL/GenBank/DDBJ whole genome shotgun (WGS) entry which is preliminary data.</text>
</comment>
<dbReference type="InterPro" id="IPR001750">
    <property type="entry name" value="ND/Mrp_TM"/>
</dbReference>
<dbReference type="EMBL" id="DTMM01000046">
    <property type="protein sequence ID" value="HFT92788.1"/>
    <property type="molecule type" value="Genomic_DNA"/>
</dbReference>
<evidence type="ECO:0000259" key="7">
    <source>
        <dbReference type="Pfam" id="PF00361"/>
    </source>
</evidence>
<reference evidence="8" key="1">
    <citation type="journal article" date="2020" name="mSystems">
        <title>Genome- and Community-Level Interaction Insights into Carbon Utilization and Element Cycling Functions of Hydrothermarchaeota in Hydrothermal Sediment.</title>
        <authorList>
            <person name="Zhou Z."/>
            <person name="Liu Y."/>
            <person name="Xu W."/>
            <person name="Pan J."/>
            <person name="Luo Z.H."/>
            <person name="Li M."/>
        </authorList>
    </citation>
    <scope>NUCLEOTIDE SEQUENCE [LARGE SCALE GENOMIC DNA]</scope>
    <source>
        <strain evidence="8">SpSt-902</strain>
    </source>
</reference>
<feature type="transmembrane region" description="Helical" evidence="6">
    <location>
        <begin position="65"/>
        <end position="86"/>
    </location>
</feature>
<evidence type="ECO:0000256" key="2">
    <source>
        <dbReference type="ARBA" id="ARBA00022692"/>
    </source>
</evidence>
<proteinExistence type="predicted"/>
<gene>
    <name evidence="8" type="ORF">ENX03_02380</name>
</gene>
<sequence length="430" mass="47552">MEGDSREGVFHQRLSLTLGAFFTLILVGNIWSFWLSWVLTSLFLHKLLEFYENRPGAILAAQKKFLFGRIADITLFTAFFLLVRTLHIDSFPGISRSLENIQTPDAPLSIAATLIAISAILKSAQFPFHGWLIAVMEAPTPVSALLHAGLIYTGAFLLLRTNALLTFVPSSRDLLMLSGILTIFVTSLMMITETNIKESLAYSTCAQMGFMLMECGMGLYSLAFVHILAHSLYKAHAFLSSGSVVEHFRVIALPHADSKATFTRILGALAIGTGMTGVTAWMFHYSLRNPPFLIMGEILSVAVALLLLQGMRTAEGSVRGFLPRILGLCALVDISYGILHELFTRILRESIPVSPPPLDPVGEVLLGVIAAAFIILMLIGEFLPFILEKPFWKKAYVHLGNGFYIDLFLSRMITRVSQNPGMNRPFPEKR</sequence>
<evidence type="ECO:0000256" key="3">
    <source>
        <dbReference type="ARBA" id="ARBA00022989"/>
    </source>
</evidence>
<feature type="domain" description="NADH:quinone oxidoreductase/Mrp antiporter transmembrane" evidence="7">
    <location>
        <begin position="29"/>
        <end position="246"/>
    </location>
</feature>
<evidence type="ECO:0000313" key="8">
    <source>
        <dbReference type="EMBL" id="HFT92788.1"/>
    </source>
</evidence>
<dbReference type="AlphaFoldDB" id="A0A7C3QVP3"/>
<dbReference type="PRINTS" id="PR01434">
    <property type="entry name" value="NADHDHGNASE5"/>
</dbReference>
<dbReference type="InterPro" id="IPR003945">
    <property type="entry name" value="NU5C-like"/>
</dbReference>
<comment type="subcellular location">
    <subcellularLocation>
        <location evidence="1">Endomembrane system</location>
        <topology evidence="1">Multi-pass membrane protein</topology>
    </subcellularLocation>
    <subcellularLocation>
        <location evidence="5">Membrane</location>
        <topology evidence="5">Multi-pass membrane protein</topology>
    </subcellularLocation>
</comment>
<keyword evidence="4 6" id="KW-0472">Membrane</keyword>
<name>A0A7C3QVP3_9BACT</name>
<feature type="transmembrane region" description="Helical" evidence="6">
    <location>
        <begin position="145"/>
        <end position="168"/>
    </location>
</feature>
<feature type="transmembrane region" description="Helical" evidence="6">
    <location>
        <begin position="174"/>
        <end position="196"/>
    </location>
</feature>
<feature type="transmembrane region" description="Helical" evidence="6">
    <location>
        <begin position="106"/>
        <end position="124"/>
    </location>
</feature>
<organism evidence="8">
    <name type="scientific">Leptospirillum ferriphilum</name>
    <dbReference type="NCBI Taxonomy" id="178606"/>
    <lineage>
        <taxon>Bacteria</taxon>
        <taxon>Pseudomonadati</taxon>
        <taxon>Nitrospirota</taxon>
        <taxon>Nitrospiria</taxon>
        <taxon>Nitrospirales</taxon>
        <taxon>Nitrospiraceae</taxon>
        <taxon>Leptospirillum</taxon>
    </lineage>
</organism>
<evidence type="ECO:0000256" key="6">
    <source>
        <dbReference type="SAM" id="Phobius"/>
    </source>
</evidence>
<dbReference type="GO" id="GO:0015990">
    <property type="term" value="P:electron transport coupled proton transport"/>
    <property type="evidence" value="ECO:0007669"/>
    <property type="project" value="TreeGrafter"/>
</dbReference>
<dbReference type="Pfam" id="PF00361">
    <property type="entry name" value="Proton_antipo_M"/>
    <property type="match status" value="1"/>
</dbReference>
<dbReference type="GO" id="GO:0003954">
    <property type="term" value="F:NADH dehydrogenase activity"/>
    <property type="evidence" value="ECO:0007669"/>
    <property type="project" value="TreeGrafter"/>
</dbReference>